<keyword evidence="3" id="KW-1185">Reference proteome</keyword>
<protein>
    <recommendedName>
        <fullName evidence="4">Secreted protein</fullName>
    </recommendedName>
</protein>
<feature type="signal peptide" evidence="1">
    <location>
        <begin position="1"/>
        <end position="25"/>
    </location>
</feature>
<evidence type="ECO:0000313" key="2">
    <source>
        <dbReference type="EMBL" id="KAH7332184.1"/>
    </source>
</evidence>
<dbReference type="Proteomes" id="UP000825935">
    <property type="component" value="Chromosome 20"/>
</dbReference>
<evidence type="ECO:0000313" key="3">
    <source>
        <dbReference type="Proteomes" id="UP000825935"/>
    </source>
</evidence>
<keyword evidence="1" id="KW-0732">Signal</keyword>
<dbReference type="EMBL" id="CM035425">
    <property type="protein sequence ID" value="KAH7332184.1"/>
    <property type="molecule type" value="Genomic_DNA"/>
</dbReference>
<comment type="caution">
    <text evidence="2">The sequence shown here is derived from an EMBL/GenBank/DDBJ whole genome shotgun (WGS) entry which is preliminary data.</text>
</comment>
<sequence length="62" mass="6910">MTLNSSTRILLALTQIVHLIVSSLGACFSKHKAPVLASLFQHHLRARIFSTGLLQVLKLWKT</sequence>
<name>A0A8T2SJQ3_CERRI</name>
<evidence type="ECO:0000256" key="1">
    <source>
        <dbReference type="SAM" id="SignalP"/>
    </source>
</evidence>
<feature type="chain" id="PRO_5035939796" description="Secreted protein" evidence="1">
    <location>
        <begin position="26"/>
        <end position="62"/>
    </location>
</feature>
<proteinExistence type="predicted"/>
<dbReference type="AlphaFoldDB" id="A0A8T2SJQ3"/>
<reference evidence="2" key="1">
    <citation type="submission" date="2021-08" db="EMBL/GenBank/DDBJ databases">
        <title>WGS assembly of Ceratopteris richardii.</title>
        <authorList>
            <person name="Marchant D.B."/>
            <person name="Chen G."/>
            <person name="Jenkins J."/>
            <person name="Shu S."/>
            <person name="Leebens-Mack J."/>
            <person name="Grimwood J."/>
            <person name="Schmutz J."/>
            <person name="Soltis P."/>
            <person name="Soltis D."/>
            <person name="Chen Z.-H."/>
        </authorList>
    </citation>
    <scope>NUCLEOTIDE SEQUENCE</scope>
    <source>
        <strain evidence="2">Whitten #5841</strain>
        <tissue evidence="2">Leaf</tissue>
    </source>
</reference>
<organism evidence="2 3">
    <name type="scientific">Ceratopteris richardii</name>
    <name type="common">Triangle waterfern</name>
    <dbReference type="NCBI Taxonomy" id="49495"/>
    <lineage>
        <taxon>Eukaryota</taxon>
        <taxon>Viridiplantae</taxon>
        <taxon>Streptophyta</taxon>
        <taxon>Embryophyta</taxon>
        <taxon>Tracheophyta</taxon>
        <taxon>Polypodiopsida</taxon>
        <taxon>Polypodiidae</taxon>
        <taxon>Polypodiales</taxon>
        <taxon>Pteridineae</taxon>
        <taxon>Pteridaceae</taxon>
        <taxon>Parkerioideae</taxon>
        <taxon>Ceratopteris</taxon>
    </lineage>
</organism>
<gene>
    <name evidence="2" type="ORF">KP509_20G073800</name>
</gene>
<evidence type="ECO:0008006" key="4">
    <source>
        <dbReference type="Google" id="ProtNLM"/>
    </source>
</evidence>
<accession>A0A8T2SJQ3</accession>